<organism evidence="1">
    <name type="scientific">marine metagenome</name>
    <dbReference type="NCBI Taxonomy" id="408172"/>
    <lineage>
        <taxon>unclassified sequences</taxon>
        <taxon>metagenomes</taxon>
        <taxon>ecological metagenomes</taxon>
    </lineage>
</organism>
<protein>
    <submittedName>
        <fullName evidence="1">Uncharacterized protein</fullName>
    </submittedName>
</protein>
<accession>A0A382KNY7</accession>
<sequence length="55" mass="6150">MELTMTYLRSISSSVLILCAACSVERTPDQSAIEEIEVDHFVSSSPENVSWGWFP</sequence>
<dbReference type="EMBL" id="UINC01081939">
    <property type="protein sequence ID" value="SVC26248.1"/>
    <property type="molecule type" value="Genomic_DNA"/>
</dbReference>
<feature type="non-terminal residue" evidence="1">
    <location>
        <position position="55"/>
    </location>
</feature>
<name>A0A382KNY7_9ZZZZ</name>
<reference evidence="1" key="1">
    <citation type="submission" date="2018-05" db="EMBL/GenBank/DDBJ databases">
        <authorList>
            <person name="Lanie J.A."/>
            <person name="Ng W.-L."/>
            <person name="Kazmierczak K.M."/>
            <person name="Andrzejewski T.M."/>
            <person name="Davidsen T.M."/>
            <person name="Wayne K.J."/>
            <person name="Tettelin H."/>
            <person name="Glass J.I."/>
            <person name="Rusch D."/>
            <person name="Podicherti R."/>
            <person name="Tsui H.-C.T."/>
            <person name="Winkler M.E."/>
        </authorList>
    </citation>
    <scope>NUCLEOTIDE SEQUENCE</scope>
</reference>
<gene>
    <name evidence="1" type="ORF">METZ01_LOCUS279102</name>
</gene>
<proteinExistence type="predicted"/>
<dbReference type="AlphaFoldDB" id="A0A382KNY7"/>
<evidence type="ECO:0000313" key="1">
    <source>
        <dbReference type="EMBL" id="SVC26248.1"/>
    </source>
</evidence>